<dbReference type="InterPro" id="IPR007219">
    <property type="entry name" value="XnlR_reg_dom"/>
</dbReference>
<dbReference type="GO" id="GO:0005634">
    <property type="term" value="C:nucleus"/>
    <property type="evidence" value="ECO:0007669"/>
    <property type="project" value="TreeGrafter"/>
</dbReference>
<gene>
    <name evidence="8" type="ORF">KXV57_009571</name>
</gene>
<dbReference type="EMBL" id="JAIBSC010000094">
    <property type="protein sequence ID" value="KAH1898518.1"/>
    <property type="molecule type" value="Genomic_DNA"/>
</dbReference>
<protein>
    <submittedName>
        <fullName evidence="8">Uncharacterized protein</fullName>
    </submittedName>
</protein>
<evidence type="ECO:0000256" key="7">
    <source>
        <dbReference type="SAM" id="MobiDB-lite"/>
    </source>
</evidence>
<dbReference type="GO" id="GO:0006351">
    <property type="term" value="P:DNA-templated transcription"/>
    <property type="evidence" value="ECO:0007669"/>
    <property type="project" value="InterPro"/>
</dbReference>
<dbReference type="Gene3D" id="4.10.240.10">
    <property type="entry name" value="Zn(2)-C6 fungal-type DNA-binding domain"/>
    <property type="match status" value="1"/>
</dbReference>
<dbReference type="GO" id="GO:0001228">
    <property type="term" value="F:DNA-binding transcription activator activity, RNA polymerase II-specific"/>
    <property type="evidence" value="ECO:0007669"/>
    <property type="project" value="TreeGrafter"/>
</dbReference>
<dbReference type="SMART" id="SM00066">
    <property type="entry name" value="GAL4"/>
    <property type="match status" value="1"/>
</dbReference>
<dbReference type="InterPro" id="IPR001138">
    <property type="entry name" value="Zn2Cys6_DnaBD"/>
</dbReference>
<accession>A0A8H4HS69</accession>
<feature type="compositionally biased region" description="Polar residues" evidence="7">
    <location>
        <begin position="164"/>
        <end position="180"/>
    </location>
</feature>
<feature type="region of interest" description="Disordered" evidence="7">
    <location>
        <begin position="455"/>
        <end position="474"/>
    </location>
</feature>
<evidence type="ECO:0000313" key="8">
    <source>
        <dbReference type="EMBL" id="KAH1898518.1"/>
    </source>
</evidence>
<dbReference type="InterPro" id="IPR051430">
    <property type="entry name" value="Fungal_TF_Env_Response"/>
</dbReference>
<feature type="region of interest" description="Disordered" evidence="7">
    <location>
        <begin position="159"/>
        <end position="180"/>
    </location>
</feature>
<dbReference type="SUPFAM" id="SSF57701">
    <property type="entry name" value="Zn2/Cys6 DNA-binding domain"/>
    <property type="match status" value="1"/>
</dbReference>
<dbReference type="Pfam" id="PF04082">
    <property type="entry name" value="Fungal_trans"/>
    <property type="match status" value="1"/>
</dbReference>
<keyword evidence="1" id="KW-0479">Metal-binding</keyword>
<evidence type="ECO:0000256" key="5">
    <source>
        <dbReference type="ARBA" id="ARBA00023163"/>
    </source>
</evidence>
<proteinExistence type="predicted"/>
<dbReference type="Proteomes" id="UP000813423">
    <property type="component" value="Unassembled WGS sequence"/>
</dbReference>
<dbReference type="GO" id="GO:0000978">
    <property type="term" value="F:RNA polymerase II cis-regulatory region sequence-specific DNA binding"/>
    <property type="evidence" value="ECO:0007669"/>
    <property type="project" value="TreeGrafter"/>
</dbReference>
<keyword evidence="5" id="KW-0804">Transcription</keyword>
<dbReference type="InterPro" id="IPR036864">
    <property type="entry name" value="Zn2-C6_fun-type_DNA-bd_sf"/>
</dbReference>
<sequence>MAQDQDNFPRTTSPPRKRRRPPKSCDPCRRRKVRCDREVPCGPCQRARTSLHCFYRPAVTARSPSTDEDCRLTASCGPEGHTPPPQAVDLQTKIRPAAPTAQSQPQGPNYDQTKIIQDLQNRVRRLEEQLCDLPLSKGAIGPNPSVSPSQALRHLHDRVRGAEQQLSDASRPSPSVNGWTIPTTLPRLRIAPNKTKLFGPSHWLHTAEKFQVIGKFDAKEVEPSLQDVDTRSEFASIFKDCRQLRQAIKDQESVRLNHPVPDLLGTLPTQAVCDVLVNAYLRTFELIYRVIHIPSFWKEYRQLWTQPQSTATSFLMKLVLILALGTTFHPDRNNRVHLRRLAHTWIYAAQWWLVGPSEKSTVNLDGLQVGCLLLLARQTNSLPATSWLSAGSVLRMAMAMGLHRSPDHFPALSGYQSEMRARLWATVLELTLLSSLDASMPLPFSLEDFDCTAPSNANDEQFDPEAETLPTPQSNEHFTDSSIQILLLKCLQSRVEAVQLLNNQHGRELSYETALRLGNELRSACRDIAALFHTSQNQPKQGGRTPGMTDFHLRFLDMYLRRYILFLHRPFMMKARTDPRFYLSRKVCLESCIVIASYAEHLNLPSDTLDDISHLTIVGRGSFKGALSFDVITSLGLEIITQLEEEVSTRSVGTPAPIIADPLDKMAKAHREPLIRSLEHIQKQLLQIIALGQPSLKRYNFLSAILSQIRAMESGQPIQPAIYETVKESLRKSYSLLQASHAARRAQDSVESLNMGTDSPLGFDLDALPQFSSTTANEEGSQPWKMMQEIQNLFKPEMAAALEANAESNEIDEESLELELARLQFNPARPNIVNAEEQY</sequence>
<dbReference type="PROSITE" id="PS50048">
    <property type="entry name" value="ZN2_CY6_FUNGAL_2"/>
    <property type="match status" value="1"/>
</dbReference>
<keyword evidence="3" id="KW-0805">Transcription regulation</keyword>
<evidence type="ECO:0000256" key="6">
    <source>
        <dbReference type="ARBA" id="ARBA00023242"/>
    </source>
</evidence>
<evidence type="ECO:0000256" key="2">
    <source>
        <dbReference type="ARBA" id="ARBA00022833"/>
    </source>
</evidence>
<dbReference type="PANTHER" id="PTHR31944:SF129">
    <property type="entry name" value="ASPYRIDONES CLUSTER REGULATOR APDR-RELATED"/>
    <property type="match status" value="1"/>
</dbReference>
<dbReference type="CDD" id="cd00067">
    <property type="entry name" value="GAL4"/>
    <property type="match status" value="1"/>
</dbReference>
<dbReference type="Pfam" id="PF00172">
    <property type="entry name" value="Zn_clus"/>
    <property type="match status" value="1"/>
</dbReference>
<organism evidence="8 9">
    <name type="scientific">Aspergillus fumigatus</name>
    <name type="common">Neosartorya fumigata</name>
    <dbReference type="NCBI Taxonomy" id="746128"/>
    <lineage>
        <taxon>Eukaryota</taxon>
        <taxon>Fungi</taxon>
        <taxon>Dikarya</taxon>
        <taxon>Ascomycota</taxon>
        <taxon>Pezizomycotina</taxon>
        <taxon>Eurotiomycetes</taxon>
        <taxon>Eurotiomycetidae</taxon>
        <taxon>Eurotiales</taxon>
        <taxon>Aspergillaceae</taxon>
        <taxon>Aspergillus</taxon>
        <taxon>Aspergillus subgen. Fumigati</taxon>
    </lineage>
</organism>
<evidence type="ECO:0000313" key="9">
    <source>
        <dbReference type="Proteomes" id="UP000813423"/>
    </source>
</evidence>
<evidence type="ECO:0000256" key="4">
    <source>
        <dbReference type="ARBA" id="ARBA00023125"/>
    </source>
</evidence>
<dbReference type="AlphaFoldDB" id="A0A8H4HS69"/>
<evidence type="ECO:0000256" key="1">
    <source>
        <dbReference type="ARBA" id="ARBA00022723"/>
    </source>
</evidence>
<reference evidence="8" key="1">
    <citation type="submission" date="2021-08" db="EMBL/GenBank/DDBJ databases">
        <title>Global Aspergillus fumigatus from environmental and clinical sources.</title>
        <authorList>
            <person name="Barber A."/>
            <person name="Sae-Ong T."/>
        </authorList>
    </citation>
    <scope>NUCLEOTIDE SEQUENCE</scope>
    <source>
        <strain evidence="8">NRZ-2016-071</strain>
    </source>
</reference>
<dbReference type="SMART" id="SM00906">
    <property type="entry name" value="Fungal_trans"/>
    <property type="match status" value="1"/>
</dbReference>
<comment type="caution">
    <text evidence="8">The sequence shown here is derived from an EMBL/GenBank/DDBJ whole genome shotgun (WGS) entry which is preliminary data.</text>
</comment>
<keyword evidence="6" id="KW-0539">Nucleus</keyword>
<keyword evidence="4" id="KW-0238">DNA-binding</keyword>
<feature type="region of interest" description="Disordered" evidence="7">
    <location>
        <begin position="1"/>
        <end position="29"/>
    </location>
</feature>
<dbReference type="GO" id="GO:0008270">
    <property type="term" value="F:zinc ion binding"/>
    <property type="evidence" value="ECO:0007669"/>
    <property type="project" value="InterPro"/>
</dbReference>
<dbReference type="CDD" id="cd12148">
    <property type="entry name" value="fungal_TF_MHR"/>
    <property type="match status" value="1"/>
</dbReference>
<feature type="region of interest" description="Disordered" evidence="7">
    <location>
        <begin position="62"/>
        <end position="88"/>
    </location>
</feature>
<dbReference type="PROSITE" id="PS00463">
    <property type="entry name" value="ZN2_CY6_FUNGAL_1"/>
    <property type="match status" value="1"/>
</dbReference>
<evidence type="ECO:0000256" key="3">
    <source>
        <dbReference type="ARBA" id="ARBA00023015"/>
    </source>
</evidence>
<dbReference type="PANTHER" id="PTHR31944">
    <property type="entry name" value="HEME-RESPONSIVE ZINC FINGER TRANSCRIPTION FACTOR HAP1"/>
    <property type="match status" value="1"/>
</dbReference>
<name>A0A8H4HS69_ASPFM</name>
<keyword evidence="2" id="KW-0862">Zinc</keyword>